<keyword evidence="5 6" id="KW-0560">Oxidoreductase</keyword>
<dbReference type="RefSeq" id="WP_097247148.1">
    <property type="nucleotide sequence ID" value="NZ_JAMTCV010000004.1"/>
</dbReference>
<dbReference type="Gene3D" id="2.40.110.10">
    <property type="entry name" value="Butyryl-CoA Dehydrogenase, subunit A, domain 2"/>
    <property type="match status" value="1"/>
</dbReference>
<dbReference type="STRING" id="1379680.GCA_001612615_04195"/>
<dbReference type="InterPro" id="IPR052547">
    <property type="entry name" value="Mito_Isobutyryl-CoADH"/>
</dbReference>
<dbReference type="InterPro" id="IPR013786">
    <property type="entry name" value="AcylCoA_DH/ox_N"/>
</dbReference>
<feature type="domain" description="Acyl-CoA dehydrogenase/oxidase C-terminal" evidence="7">
    <location>
        <begin position="226"/>
        <end position="375"/>
    </location>
</feature>
<evidence type="ECO:0000256" key="4">
    <source>
        <dbReference type="ARBA" id="ARBA00022827"/>
    </source>
</evidence>
<dbReference type="PANTHER" id="PTHR43831">
    <property type="entry name" value="ISOBUTYRYL-COA DEHYDROGENASE"/>
    <property type="match status" value="1"/>
</dbReference>
<evidence type="ECO:0000259" key="7">
    <source>
        <dbReference type="Pfam" id="PF00441"/>
    </source>
</evidence>
<evidence type="ECO:0000259" key="9">
    <source>
        <dbReference type="Pfam" id="PF02771"/>
    </source>
</evidence>
<keyword evidence="11" id="KW-1185">Reference proteome</keyword>
<evidence type="ECO:0000256" key="5">
    <source>
        <dbReference type="ARBA" id="ARBA00023002"/>
    </source>
</evidence>
<evidence type="ECO:0000256" key="1">
    <source>
        <dbReference type="ARBA" id="ARBA00001974"/>
    </source>
</evidence>
<dbReference type="InterPro" id="IPR009075">
    <property type="entry name" value="AcylCo_DH/oxidase_C"/>
</dbReference>
<sequence length="379" mass="40738">MFTLNEDERAIGETARQFADEFLAPNALEWDEQKHFPVDVLRKAGPLGLGGIYVREDVGGSGLRRLDAVRIFEQLATGCPAVAAYISIHNMAAWMIDAYGTEEQRQRWLPGLTSMELLGSYALTEPGVGSDAAALSTKAVRDGDDYILNGAKQFISGAGANDVYVLMVRTGDEGARGISALIVPADTPGLSVGPNERKMGWNAQPTRQVVLEDARVPVANRLGAEGDGFRIAMNGLNGGRLNIAACSVGGGQAALDKAVPYLADRQAFGKPLNKNQALQFELADMRTELEAARTLLWRAAAALDADAPDKVELCAMAKRFATDVGFEVANKALQLHGGYGYLHEYGLEKIVRDLRVHQILEGTNEIMRVVVARSVIGAA</sequence>
<dbReference type="OrthoDB" id="2769798at2"/>
<evidence type="ECO:0000256" key="2">
    <source>
        <dbReference type="ARBA" id="ARBA00009347"/>
    </source>
</evidence>
<gene>
    <name evidence="10" type="ORF">SAMN04244553_5185</name>
</gene>
<reference evidence="11" key="1">
    <citation type="submission" date="2017-09" db="EMBL/GenBank/DDBJ databases">
        <authorList>
            <person name="Varghese N."/>
            <person name="Submissions S."/>
        </authorList>
    </citation>
    <scope>NUCLEOTIDE SEQUENCE [LARGE SCALE GENOMIC DNA]</scope>
    <source>
        <strain evidence="11">DSM 45537</strain>
    </source>
</reference>
<keyword evidence="3 6" id="KW-0285">Flavoprotein</keyword>
<proteinExistence type="inferred from homology"/>
<evidence type="ECO:0000256" key="6">
    <source>
        <dbReference type="RuleBase" id="RU362125"/>
    </source>
</evidence>
<keyword evidence="4 6" id="KW-0274">FAD</keyword>
<dbReference type="EMBL" id="OBEG01000005">
    <property type="protein sequence ID" value="SNY88221.1"/>
    <property type="molecule type" value="Genomic_DNA"/>
</dbReference>
<dbReference type="InterPro" id="IPR046373">
    <property type="entry name" value="Acyl-CoA_Oxase/DH_mid-dom_sf"/>
</dbReference>
<evidence type="ECO:0008006" key="12">
    <source>
        <dbReference type="Google" id="ProtNLM"/>
    </source>
</evidence>
<dbReference type="PIRSF" id="PIRSF016578">
    <property type="entry name" value="HsaA"/>
    <property type="match status" value="1"/>
</dbReference>
<dbReference type="InterPro" id="IPR006091">
    <property type="entry name" value="Acyl-CoA_Oxase/DH_mid-dom"/>
</dbReference>
<protein>
    <recommendedName>
        <fullName evidence="12">Acyl-CoA dehydrogenase</fullName>
    </recommendedName>
</protein>
<dbReference type="InterPro" id="IPR009100">
    <property type="entry name" value="AcylCoA_DH/oxidase_NM_dom_sf"/>
</dbReference>
<dbReference type="AlphaFoldDB" id="A0A285LY12"/>
<dbReference type="SUPFAM" id="SSF47203">
    <property type="entry name" value="Acyl-CoA dehydrogenase C-terminal domain-like"/>
    <property type="match status" value="1"/>
</dbReference>
<feature type="domain" description="Acyl-CoA dehydrogenase/oxidase N-terminal" evidence="9">
    <location>
        <begin position="5"/>
        <end position="116"/>
    </location>
</feature>
<dbReference type="Pfam" id="PF02771">
    <property type="entry name" value="Acyl-CoA_dh_N"/>
    <property type="match status" value="1"/>
</dbReference>
<dbReference type="InterPro" id="IPR036250">
    <property type="entry name" value="AcylCo_DH-like_C"/>
</dbReference>
<dbReference type="Gene3D" id="1.10.540.10">
    <property type="entry name" value="Acyl-CoA dehydrogenase/oxidase, N-terminal domain"/>
    <property type="match status" value="1"/>
</dbReference>
<organism evidence="10 11">
    <name type="scientific">Nocardia amikacinitolerans</name>
    <dbReference type="NCBI Taxonomy" id="756689"/>
    <lineage>
        <taxon>Bacteria</taxon>
        <taxon>Bacillati</taxon>
        <taxon>Actinomycetota</taxon>
        <taxon>Actinomycetes</taxon>
        <taxon>Mycobacteriales</taxon>
        <taxon>Nocardiaceae</taxon>
        <taxon>Nocardia</taxon>
    </lineage>
</organism>
<dbReference type="Pfam" id="PF00441">
    <property type="entry name" value="Acyl-CoA_dh_1"/>
    <property type="match status" value="1"/>
</dbReference>
<evidence type="ECO:0000256" key="3">
    <source>
        <dbReference type="ARBA" id="ARBA00022630"/>
    </source>
</evidence>
<name>A0A285LY12_9NOCA</name>
<evidence type="ECO:0000313" key="11">
    <source>
        <dbReference type="Proteomes" id="UP000219565"/>
    </source>
</evidence>
<evidence type="ECO:0000313" key="10">
    <source>
        <dbReference type="EMBL" id="SNY88221.1"/>
    </source>
</evidence>
<dbReference type="InterPro" id="IPR006089">
    <property type="entry name" value="Acyl-CoA_DH_CS"/>
</dbReference>
<dbReference type="Gene3D" id="1.20.140.10">
    <property type="entry name" value="Butyryl-CoA Dehydrogenase, subunit A, domain 3"/>
    <property type="match status" value="1"/>
</dbReference>
<accession>A0A285LY12</accession>
<dbReference type="GO" id="GO:0003995">
    <property type="term" value="F:acyl-CoA dehydrogenase activity"/>
    <property type="evidence" value="ECO:0007669"/>
    <property type="project" value="InterPro"/>
</dbReference>
<dbReference type="InterPro" id="IPR037069">
    <property type="entry name" value="AcylCoA_DH/ox_N_sf"/>
</dbReference>
<comment type="cofactor">
    <cofactor evidence="1 6">
        <name>FAD</name>
        <dbReference type="ChEBI" id="CHEBI:57692"/>
    </cofactor>
</comment>
<dbReference type="PROSITE" id="PS00073">
    <property type="entry name" value="ACYL_COA_DH_2"/>
    <property type="match status" value="1"/>
</dbReference>
<dbReference type="PANTHER" id="PTHR43831:SF1">
    <property type="entry name" value="ISOBUTYRYL-COA DEHYDROGENASE, MITOCHONDRIAL"/>
    <property type="match status" value="1"/>
</dbReference>
<evidence type="ECO:0000259" key="8">
    <source>
        <dbReference type="Pfam" id="PF02770"/>
    </source>
</evidence>
<dbReference type="SUPFAM" id="SSF56645">
    <property type="entry name" value="Acyl-CoA dehydrogenase NM domain-like"/>
    <property type="match status" value="1"/>
</dbReference>
<feature type="domain" description="Acyl-CoA oxidase/dehydrogenase middle" evidence="8">
    <location>
        <begin position="121"/>
        <end position="213"/>
    </location>
</feature>
<dbReference type="Pfam" id="PF02770">
    <property type="entry name" value="Acyl-CoA_dh_M"/>
    <property type="match status" value="1"/>
</dbReference>
<dbReference type="Proteomes" id="UP000219565">
    <property type="component" value="Unassembled WGS sequence"/>
</dbReference>
<dbReference type="GO" id="GO:0050660">
    <property type="term" value="F:flavin adenine dinucleotide binding"/>
    <property type="evidence" value="ECO:0007669"/>
    <property type="project" value="InterPro"/>
</dbReference>
<dbReference type="FunFam" id="2.40.110.10:FF:000009">
    <property type="entry name" value="Acyl-CoA dehydrogenase"/>
    <property type="match status" value="1"/>
</dbReference>
<comment type="similarity">
    <text evidence="2 6">Belongs to the acyl-CoA dehydrogenase family.</text>
</comment>
<dbReference type="FunFam" id="1.20.140.10:FF:000001">
    <property type="entry name" value="Acyl-CoA dehydrogenase"/>
    <property type="match status" value="1"/>
</dbReference>